<dbReference type="Gene3D" id="3.40.630.10">
    <property type="entry name" value="Zn peptidases"/>
    <property type="match status" value="1"/>
</dbReference>
<dbReference type="GO" id="GO:0019877">
    <property type="term" value="P:diaminopimelate biosynthetic process"/>
    <property type="evidence" value="ECO:0007669"/>
    <property type="project" value="UniProtKB-ARBA"/>
</dbReference>
<dbReference type="CDD" id="cd05666">
    <property type="entry name" value="M20_Acy1-like"/>
    <property type="match status" value="1"/>
</dbReference>
<sequence length="398" mass="43234">MTPNRTLAPTVAAVGLFKDELVALRQDLHRHPELGFEEHRTAERIATFLQVLGIEVHRNVGRTGVVGVLRGRSVASGRSIGLRADMDALPIQELGDASYSSRRPGTMHGCGHDGHCAILLGAARYLAQTRRFDGTVYFFFQPGEEGHAGAREMIRDGLFERFPAERVFALHNWPSLPAGTIALNPGPMMAAIDKFSVRVQGQGGHGAHPQQAIDPILVGSKIVSAVHTIVSRNVNPVDAAVISFQSFQSGAPEALSVIPDHATLHGMVKWFKPEVQQVLRDRLIATAQSVAETFGAKATVHYEPLYPPTVNTPAEAAAVERVARRVVGDERVVGDMEPSMGSEDFAFMLAERPGAYFRLGQGMTDGRFLHHPRYDFNDETIPVGSGVFAALAEELMPL</sequence>
<dbReference type="InterPro" id="IPR002933">
    <property type="entry name" value="Peptidase_M20"/>
</dbReference>
<dbReference type="SUPFAM" id="SSF53187">
    <property type="entry name" value="Zn-dependent exopeptidases"/>
    <property type="match status" value="1"/>
</dbReference>
<feature type="binding site" evidence="2">
    <location>
        <position position="370"/>
    </location>
    <ligand>
        <name>Mn(2+)</name>
        <dbReference type="ChEBI" id="CHEBI:29035"/>
        <label>2</label>
    </ligand>
</feature>
<dbReference type="Gene3D" id="3.30.70.360">
    <property type="match status" value="1"/>
</dbReference>
<dbReference type="EMBL" id="RQXU01000011">
    <property type="protein sequence ID" value="RRH86676.1"/>
    <property type="molecule type" value="Genomic_DNA"/>
</dbReference>
<keyword evidence="2" id="KW-0464">Manganese</keyword>
<name>A0A3P3EKR5_9BURK</name>
<feature type="binding site" evidence="2">
    <location>
        <position position="112"/>
    </location>
    <ligand>
        <name>Mn(2+)</name>
        <dbReference type="ChEBI" id="CHEBI:29035"/>
        <label>2</label>
    </ligand>
</feature>
<dbReference type="GO" id="GO:0050118">
    <property type="term" value="F:N-acetyldiaminopimelate deacetylase activity"/>
    <property type="evidence" value="ECO:0007669"/>
    <property type="project" value="UniProtKB-ARBA"/>
</dbReference>
<gene>
    <name evidence="4" type="ORF">EH244_18830</name>
</gene>
<feature type="domain" description="Peptidase M20 dimerisation" evidence="3">
    <location>
        <begin position="194"/>
        <end position="275"/>
    </location>
</feature>
<comment type="caution">
    <text evidence="4">The sequence shown here is derived from an EMBL/GenBank/DDBJ whole genome shotgun (WGS) entry which is preliminary data.</text>
</comment>
<protein>
    <submittedName>
        <fullName evidence="4">Amidohydrolase</fullName>
    </submittedName>
</protein>
<dbReference type="GO" id="GO:0046872">
    <property type="term" value="F:metal ion binding"/>
    <property type="evidence" value="ECO:0007669"/>
    <property type="project" value="UniProtKB-KW"/>
</dbReference>
<organism evidence="4 5">
    <name type="scientific">Variovorax beijingensis</name>
    <dbReference type="NCBI Taxonomy" id="2496117"/>
    <lineage>
        <taxon>Bacteria</taxon>
        <taxon>Pseudomonadati</taxon>
        <taxon>Pseudomonadota</taxon>
        <taxon>Betaproteobacteria</taxon>
        <taxon>Burkholderiales</taxon>
        <taxon>Comamonadaceae</taxon>
        <taxon>Variovorax</taxon>
    </lineage>
</organism>
<comment type="cofactor">
    <cofactor evidence="2">
        <name>Mn(2+)</name>
        <dbReference type="ChEBI" id="CHEBI:29035"/>
    </cofactor>
    <text evidence="2">The Mn(2+) ion enhances activity.</text>
</comment>
<dbReference type="PIRSF" id="PIRSF005962">
    <property type="entry name" value="Pept_M20D_amidohydro"/>
    <property type="match status" value="1"/>
</dbReference>
<dbReference type="PANTHER" id="PTHR11014:SF63">
    <property type="entry name" value="METALLOPEPTIDASE, PUTATIVE (AFU_ORTHOLOGUE AFUA_6G09600)-RELATED"/>
    <property type="match status" value="1"/>
</dbReference>
<feature type="binding site" evidence="2">
    <location>
        <position position="110"/>
    </location>
    <ligand>
        <name>Mn(2+)</name>
        <dbReference type="ChEBI" id="CHEBI:29035"/>
        <label>2</label>
    </ligand>
</feature>
<keyword evidence="2" id="KW-0479">Metal-binding</keyword>
<dbReference type="InterPro" id="IPR011650">
    <property type="entry name" value="Peptidase_M20_dimer"/>
</dbReference>
<dbReference type="PANTHER" id="PTHR11014">
    <property type="entry name" value="PEPTIDASE M20 FAMILY MEMBER"/>
    <property type="match status" value="1"/>
</dbReference>
<dbReference type="AlphaFoldDB" id="A0A3P3EKR5"/>
<proteinExistence type="predicted"/>
<feature type="binding site" evidence="2">
    <location>
        <position position="145"/>
    </location>
    <ligand>
        <name>Mn(2+)</name>
        <dbReference type="ChEBI" id="CHEBI:29035"/>
        <label>2</label>
    </ligand>
</feature>
<evidence type="ECO:0000256" key="1">
    <source>
        <dbReference type="ARBA" id="ARBA00022801"/>
    </source>
</evidence>
<evidence type="ECO:0000259" key="3">
    <source>
        <dbReference type="Pfam" id="PF07687"/>
    </source>
</evidence>
<dbReference type="NCBIfam" id="TIGR01891">
    <property type="entry name" value="amidohydrolases"/>
    <property type="match status" value="1"/>
</dbReference>
<dbReference type="Pfam" id="PF01546">
    <property type="entry name" value="Peptidase_M20"/>
    <property type="match status" value="1"/>
</dbReference>
<dbReference type="RefSeq" id="WP_124959893.1">
    <property type="nucleotide sequence ID" value="NZ_RQXU01000011.1"/>
</dbReference>
<accession>A0A3P3EKR5</accession>
<dbReference type="Pfam" id="PF07687">
    <property type="entry name" value="M20_dimer"/>
    <property type="match status" value="1"/>
</dbReference>
<dbReference type="Proteomes" id="UP000271590">
    <property type="component" value="Unassembled WGS sequence"/>
</dbReference>
<feature type="binding site" evidence="2">
    <location>
        <position position="171"/>
    </location>
    <ligand>
        <name>Mn(2+)</name>
        <dbReference type="ChEBI" id="CHEBI:29035"/>
        <label>2</label>
    </ligand>
</feature>
<evidence type="ECO:0000313" key="4">
    <source>
        <dbReference type="EMBL" id="RRH86676.1"/>
    </source>
</evidence>
<dbReference type="FunFam" id="3.30.70.360:FF:000001">
    <property type="entry name" value="N-acetyldiaminopimelate deacetylase"/>
    <property type="match status" value="1"/>
</dbReference>
<keyword evidence="1 4" id="KW-0378">Hydrolase</keyword>
<dbReference type="SUPFAM" id="SSF55031">
    <property type="entry name" value="Bacterial exopeptidase dimerisation domain"/>
    <property type="match status" value="1"/>
</dbReference>
<evidence type="ECO:0000313" key="5">
    <source>
        <dbReference type="Proteomes" id="UP000271590"/>
    </source>
</evidence>
<reference evidence="4 5" key="1">
    <citation type="submission" date="2018-11" db="EMBL/GenBank/DDBJ databases">
        <title>The genome of Variovorax sp T529.</title>
        <authorList>
            <person name="Gao J."/>
        </authorList>
    </citation>
    <scope>NUCLEOTIDE SEQUENCE [LARGE SCALE GENOMIC DNA]</scope>
    <source>
        <strain evidence="4 5">T529</strain>
    </source>
</reference>
<evidence type="ECO:0000256" key="2">
    <source>
        <dbReference type="PIRSR" id="PIRSR005962-1"/>
    </source>
</evidence>
<dbReference type="InterPro" id="IPR036264">
    <property type="entry name" value="Bact_exopeptidase_dim_dom"/>
</dbReference>
<dbReference type="InterPro" id="IPR017439">
    <property type="entry name" value="Amidohydrolase"/>
</dbReference>